<organism evidence="4 5">
    <name type="scientific">Coptis chinensis</name>
    <dbReference type="NCBI Taxonomy" id="261450"/>
    <lineage>
        <taxon>Eukaryota</taxon>
        <taxon>Viridiplantae</taxon>
        <taxon>Streptophyta</taxon>
        <taxon>Embryophyta</taxon>
        <taxon>Tracheophyta</taxon>
        <taxon>Spermatophyta</taxon>
        <taxon>Magnoliopsida</taxon>
        <taxon>Ranunculales</taxon>
        <taxon>Ranunculaceae</taxon>
        <taxon>Coptidoideae</taxon>
        <taxon>Coptis</taxon>
    </lineage>
</organism>
<comment type="function">
    <text evidence="1">Acts as an adapter for the XPO1/CRM1-mediated export of the 60S ribosomal subunit.</text>
</comment>
<sequence>MWYCIGADIGSGIFVLTGQEAKGTVGPAMVLSYAISGVSAMLSVFCYTEFTVEIPTAGKMLHCHHHTPADMWQYLDAFLLGLAEKSHHYVLPECKKFLQPPRTWIRAELESKELLTFCIKRLKNLSKVRLVNAEFVWTEPHSKRIKVKLNVQKEVLNGVKLEQAYITEYVVTDHMCESCSRVQANPDQWVAAVQLPQHVSHRRLLFYLEQLILKHDAAVRAIKINQMDEDIDFFFSSRSHALKFLEFMGKVVPIKSRNDKQLVSHDTKSNDYNYKHTFSVEICPVCREDLVCLPPKVVVGLGNLGPLVLCAKVTNNIVLVDPFTLRHVFLDADQYWRLPFRSLLSYKQLVEYIVLDVESVS</sequence>
<dbReference type="OrthoDB" id="203821at2759"/>
<accession>A0A835GVV0</accession>
<dbReference type="GO" id="GO:0005737">
    <property type="term" value="C:cytoplasm"/>
    <property type="evidence" value="ECO:0007669"/>
    <property type="project" value="UniProtKB-SubCell"/>
</dbReference>
<keyword evidence="1" id="KW-0963">Cytoplasm</keyword>
<name>A0A835GVV0_9MAGN</name>
<dbReference type="AlphaFoldDB" id="A0A835GVV0"/>
<dbReference type="Gene3D" id="1.20.1740.10">
    <property type="entry name" value="Amino acid/polyamine transporter I"/>
    <property type="match status" value="1"/>
</dbReference>
<gene>
    <name evidence="4" type="ORF">IFM89_011685</name>
</gene>
<dbReference type="Pfam" id="PF21193">
    <property type="entry name" value="NMD_SH3"/>
    <property type="match status" value="1"/>
</dbReference>
<feature type="domain" description="Nmd3 N-terminal" evidence="2">
    <location>
        <begin position="88"/>
        <end position="282"/>
    </location>
</feature>
<keyword evidence="1" id="KW-0539">Nucleus</keyword>
<evidence type="ECO:0000259" key="3">
    <source>
        <dbReference type="Pfam" id="PF21193"/>
    </source>
</evidence>
<dbReference type="GO" id="GO:0005634">
    <property type="term" value="C:nucleus"/>
    <property type="evidence" value="ECO:0007669"/>
    <property type="project" value="UniProtKB-SubCell"/>
</dbReference>
<comment type="similarity">
    <text evidence="1">Belongs to the NMD3 family.</text>
</comment>
<keyword evidence="1" id="KW-0653">Protein transport</keyword>
<evidence type="ECO:0000313" key="5">
    <source>
        <dbReference type="Proteomes" id="UP000631114"/>
    </source>
</evidence>
<keyword evidence="1" id="KW-0813">Transport</keyword>
<evidence type="ECO:0000313" key="4">
    <source>
        <dbReference type="EMBL" id="KAF9588485.1"/>
    </source>
</evidence>
<dbReference type="InterPro" id="IPR007064">
    <property type="entry name" value="Nmd3_N"/>
</dbReference>
<keyword evidence="5" id="KW-1185">Reference proteome</keyword>
<evidence type="ECO:0000256" key="1">
    <source>
        <dbReference type="RuleBase" id="RU364108"/>
    </source>
</evidence>
<dbReference type="PANTHER" id="PTHR12746:SF2">
    <property type="entry name" value="60S RIBOSOMAL EXPORT PROTEIN NMD3"/>
    <property type="match status" value="1"/>
</dbReference>
<feature type="domain" description="60S ribosomal export protein NMD3 SH3" evidence="3">
    <location>
        <begin position="285"/>
        <end position="328"/>
    </location>
</feature>
<reference evidence="4 5" key="1">
    <citation type="submission" date="2020-10" db="EMBL/GenBank/DDBJ databases">
        <title>The Coptis chinensis genome and diversification of protoberbering-type alkaloids.</title>
        <authorList>
            <person name="Wang B."/>
            <person name="Shu S."/>
            <person name="Song C."/>
            <person name="Liu Y."/>
        </authorList>
    </citation>
    <scope>NUCLEOTIDE SEQUENCE [LARGE SCALE GENOMIC DNA]</scope>
    <source>
        <strain evidence="4">HL-2020</strain>
        <tissue evidence="4">Leaf</tissue>
    </source>
</reference>
<comment type="subcellular location">
    <subcellularLocation>
        <location evidence="1">Cytoplasm</location>
    </subcellularLocation>
    <subcellularLocation>
        <location evidence="1">Nucleus</location>
    </subcellularLocation>
</comment>
<comment type="caution">
    <text evidence="4">The sequence shown here is derived from an EMBL/GenBank/DDBJ whole genome shotgun (WGS) entry which is preliminary data.</text>
</comment>
<evidence type="ECO:0000259" key="2">
    <source>
        <dbReference type="Pfam" id="PF04981"/>
    </source>
</evidence>
<protein>
    <recommendedName>
        <fullName evidence="1">60S ribosomal export protein NMD3</fullName>
    </recommendedName>
</protein>
<dbReference type="InterPro" id="IPR048899">
    <property type="entry name" value="NMD_SH3"/>
</dbReference>
<dbReference type="PANTHER" id="PTHR12746">
    <property type="entry name" value="NONSENSE-MEDIATED MRNA DECAY PROTEIN 3"/>
    <property type="match status" value="1"/>
</dbReference>
<dbReference type="GO" id="GO:0000055">
    <property type="term" value="P:ribosomal large subunit export from nucleus"/>
    <property type="evidence" value="ECO:0007669"/>
    <property type="project" value="TreeGrafter"/>
</dbReference>
<dbReference type="GO" id="GO:0015031">
    <property type="term" value="P:protein transport"/>
    <property type="evidence" value="ECO:0007669"/>
    <property type="project" value="UniProtKB-KW"/>
</dbReference>
<dbReference type="EMBL" id="JADFTS010000009">
    <property type="protein sequence ID" value="KAF9588485.1"/>
    <property type="molecule type" value="Genomic_DNA"/>
</dbReference>
<dbReference type="Proteomes" id="UP000631114">
    <property type="component" value="Unassembled WGS sequence"/>
</dbReference>
<dbReference type="GO" id="GO:0043023">
    <property type="term" value="F:ribosomal large subunit binding"/>
    <property type="evidence" value="ECO:0007669"/>
    <property type="project" value="InterPro"/>
</dbReference>
<dbReference type="Pfam" id="PF04981">
    <property type="entry name" value="NMD3"/>
    <property type="match status" value="1"/>
</dbReference>
<dbReference type="InterPro" id="IPR039768">
    <property type="entry name" value="Nmd3"/>
</dbReference>
<proteinExistence type="inferred from homology"/>